<evidence type="ECO:0000313" key="5">
    <source>
        <dbReference type="Proteomes" id="UP000642748"/>
    </source>
</evidence>
<dbReference type="InterPro" id="IPR011047">
    <property type="entry name" value="Quinoprotein_ADH-like_sf"/>
</dbReference>
<evidence type="ECO:0000256" key="2">
    <source>
        <dbReference type="SAM" id="Phobius"/>
    </source>
</evidence>
<feature type="region of interest" description="Disordered" evidence="1">
    <location>
        <begin position="168"/>
        <end position="191"/>
    </location>
</feature>
<dbReference type="Gene3D" id="2.130.10.10">
    <property type="entry name" value="YVTN repeat-like/Quinoprotein amine dehydrogenase"/>
    <property type="match status" value="1"/>
</dbReference>
<dbReference type="InterPro" id="IPR002372">
    <property type="entry name" value="PQQ_rpt_dom"/>
</dbReference>
<feature type="domain" description="Pyrrolo-quinoline quinone repeat" evidence="3">
    <location>
        <begin position="272"/>
        <end position="410"/>
    </location>
</feature>
<protein>
    <recommendedName>
        <fullName evidence="3">Pyrrolo-quinoline quinone repeat domain-containing protein</fullName>
    </recommendedName>
</protein>
<keyword evidence="2" id="KW-0472">Membrane</keyword>
<feature type="compositionally biased region" description="Polar residues" evidence="1">
    <location>
        <begin position="171"/>
        <end position="185"/>
    </location>
</feature>
<feature type="transmembrane region" description="Helical" evidence="2">
    <location>
        <begin position="12"/>
        <end position="31"/>
    </location>
</feature>
<accession>A0A8J3R3E0</accession>
<organism evidence="4 5">
    <name type="scientific">Rugosimonospora africana</name>
    <dbReference type="NCBI Taxonomy" id="556532"/>
    <lineage>
        <taxon>Bacteria</taxon>
        <taxon>Bacillati</taxon>
        <taxon>Actinomycetota</taxon>
        <taxon>Actinomycetes</taxon>
        <taxon>Micromonosporales</taxon>
        <taxon>Micromonosporaceae</taxon>
        <taxon>Rugosimonospora</taxon>
    </lineage>
</organism>
<dbReference type="SUPFAM" id="SSF50998">
    <property type="entry name" value="Quinoprotein alcohol dehydrogenase-like"/>
    <property type="match status" value="1"/>
</dbReference>
<keyword evidence="2" id="KW-0812">Transmembrane</keyword>
<dbReference type="EMBL" id="BONZ01000117">
    <property type="protein sequence ID" value="GIH21142.1"/>
    <property type="molecule type" value="Genomic_DNA"/>
</dbReference>
<name>A0A8J3R3E0_9ACTN</name>
<sequence>MRMAKGRFVRRFVGFLAVLGVIGLVIVYSLLTGWQLLPSVGNWFTKLGAQFSSLSTPEPTWQTSVGDQPVAAAATDFAVVVTSRGGVEAHRLSSGDKLWYRDAAWVAVGGTGNDVVVVGRTGRKHGYDAVDPDTGAVRWSDGSAIGVWAYTNLIVDLTCPEATTCKLTGRSPESGSKRWTTTLTGNARPLGGANHRLAVARPFDDDAGTRPPQAAPPLLGLPIDGQVEVVATSSGRRLHTYQPTKTTRVVVAGDRVVVNSAVPRNGSCRFSVDGRDPDGDRRAWHLDGYDLKTSSGLACEQRTDPMGEGGLLDAVAPDGRHVLLDASTGSRAYQLANDETVVTTDGRTLLVRSAGGGKIRAVRVSGGSTLWTRDEGKSVGVALGPGVVLFTDPGANRLVVVATQGGTLIDVESGATLLGYADNGLVVHIGLRVGYLTYHGSAG</sequence>
<evidence type="ECO:0000259" key="3">
    <source>
        <dbReference type="Pfam" id="PF13360"/>
    </source>
</evidence>
<dbReference type="AlphaFoldDB" id="A0A8J3R3E0"/>
<dbReference type="Proteomes" id="UP000642748">
    <property type="component" value="Unassembled WGS sequence"/>
</dbReference>
<evidence type="ECO:0000313" key="4">
    <source>
        <dbReference type="EMBL" id="GIH21142.1"/>
    </source>
</evidence>
<keyword evidence="5" id="KW-1185">Reference proteome</keyword>
<dbReference type="Pfam" id="PF13360">
    <property type="entry name" value="PQQ_2"/>
    <property type="match status" value="1"/>
</dbReference>
<gene>
    <name evidence="4" type="ORF">Raf01_93140</name>
</gene>
<proteinExistence type="predicted"/>
<dbReference type="InterPro" id="IPR015943">
    <property type="entry name" value="WD40/YVTN_repeat-like_dom_sf"/>
</dbReference>
<evidence type="ECO:0000256" key="1">
    <source>
        <dbReference type="SAM" id="MobiDB-lite"/>
    </source>
</evidence>
<comment type="caution">
    <text evidence="4">The sequence shown here is derived from an EMBL/GenBank/DDBJ whole genome shotgun (WGS) entry which is preliminary data.</text>
</comment>
<keyword evidence="2" id="KW-1133">Transmembrane helix</keyword>
<reference evidence="4" key="1">
    <citation type="submission" date="2021-01" db="EMBL/GenBank/DDBJ databases">
        <title>Whole genome shotgun sequence of Rugosimonospora africana NBRC 104875.</title>
        <authorList>
            <person name="Komaki H."/>
            <person name="Tamura T."/>
        </authorList>
    </citation>
    <scope>NUCLEOTIDE SEQUENCE</scope>
    <source>
        <strain evidence="4">NBRC 104875</strain>
    </source>
</reference>